<reference evidence="2 3" key="1">
    <citation type="submission" date="2016-01" db="EMBL/GenBank/DDBJ databases">
        <authorList>
            <person name="Oliw E.H."/>
        </authorList>
    </citation>
    <scope>NUCLEOTIDE SEQUENCE [LARGE SCALE GENOMIC DNA]</scope>
    <source>
        <strain evidence="2 3">PSS_7772B</strain>
    </source>
</reference>
<dbReference type="Proteomes" id="UP000070687">
    <property type="component" value="Unassembled WGS sequence"/>
</dbReference>
<dbReference type="PATRIC" id="fig|2702.100.peg.1227"/>
<evidence type="ECO:0000313" key="3">
    <source>
        <dbReference type="Proteomes" id="UP000070687"/>
    </source>
</evidence>
<protein>
    <submittedName>
        <fullName evidence="2">Uncharacterized protein</fullName>
    </submittedName>
</protein>
<accession>A0A133NS01</accession>
<sequence>MCAPMLKAHCAFSIESSLPHRFAFSRYALSEKARRCDTPACAQPDSEYSSYSVRGNEPR</sequence>
<name>A0A133NS01_GARVA</name>
<comment type="caution">
    <text evidence="2">The sequence shown here is derived from an EMBL/GenBank/DDBJ whole genome shotgun (WGS) entry which is preliminary data.</text>
</comment>
<proteinExistence type="predicted"/>
<evidence type="ECO:0000256" key="1">
    <source>
        <dbReference type="SAM" id="MobiDB-lite"/>
    </source>
</evidence>
<dbReference type="EMBL" id="LRQB01000079">
    <property type="protein sequence ID" value="KXA19059.1"/>
    <property type="molecule type" value="Genomic_DNA"/>
</dbReference>
<feature type="region of interest" description="Disordered" evidence="1">
    <location>
        <begin position="39"/>
        <end position="59"/>
    </location>
</feature>
<gene>
    <name evidence="2" type="ORF">HMPREF3208_01240</name>
</gene>
<evidence type="ECO:0000313" key="2">
    <source>
        <dbReference type="EMBL" id="KXA19059.1"/>
    </source>
</evidence>
<dbReference type="AlphaFoldDB" id="A0A133NS01"/>
<organism evidence="2 3">
    <name type="scientific">Gardnerella vaginalis</name>
    <dbReference type="NCBI Taxonomy" id="2702"/>
    <lineage>
        <taxon>Bacteria</taxon>
        <taxon>Bacillati</taxon>
        <taxon>Actinomycetota</taxon>
        <taxon>Actinomycetes</taxon>
        <taxon>Bifidobacteriales</taxon>
        <taxon>Bifidobacteriaceae</taxon>
        <taxon>Gardnerella</taxon>
    </lineage>
</organism>